<keyword evidence="3" id="KW-1185">Reference proteome</keyword>
<feature type="transmembrane region" description="Helical" evidence="1">
    <location>
        <begin position="289"/>
        <end position="310"/>
    </location>
</feature>
<feature type="transmembrane region" description="Helical" evidence="1">
    <location>
        <begin position="246"/>
        <end position="264"/>
    </location>
</feature>
<evidence type="ECO:0000313" key="2">
    <source>
        <dbReference type="EMBL" id="MFA9478793.1"/>
    </source>
</evidence>
<name>A0ABV4U934_9BACT</name>
<keyword evidence="1" id="KW-1133">Transmembrane helix</keyword>
<feature type="transmembrane region" description="Helical" evidence="1">
    <location>
        <begin position="76"/>
        <end position="95"/>
    </location>
</feature>
<dbReference type="Pfam" id="PF03616">
    <property type="entry name" value="Glt_symporter"/>
    <property type="match status" value="1"/>
</dbReference>
<feature type="transmembrane region" description="Helical" evidence="1">
    <location>
        <begin position="116"/>
        <end position="137"/>
    </location>
</feature>
<comment type="caution">
    <text evidence="2">The sequence shown here is derived from an EMBL/GenBank/DDBJ whole genome shotgun (WGS) entry which is preliminary data.</text>
</comment>
<feature type="transmembrane region" description="Helical" evidence="1">
    <location>
        <begin position="35"/>
        <end position="56"/>
    </location>
</feature>
<keyword evidence="1" id="KW-0472">Membrane</keyword>
<feature type="transmembrane region" description="Helical" evidence="1">
    <location>
        <begin position="176"/>
        <end position="200"/>
    </location>
</feature>
<dbReference type="PANTHER" id="PTHR36178">
    <property type="entry name" value="SLR0625 PROTEIN"/>
    <property type="match status" value="1"/>
</dbReference>
<feature type="transmembrane region" description="Helical" evidence="1">
    <location>
        <begin position="355"/>
        <end position="374"/>
    </location>
</feature>
<protein>
    <submittedName>
        <fullName evidence="2">Sodium/glutamate symporter</fullName>
    </submittedName>
</protein>
<dbReference type="EMBL" id="JBGUBD010000006">
    <property type="protein sequence ID" value="MFA9478793.1"/>
    <property type="molecule type" value="Genomic_DNA"/>
</dbReference>
<feature type="transmembrane region" description="Helical" evidence="1">
    <location>
        <begin position="424"/>
        <end position="444"/>
    </location>
</feature>
<feature type="transmembrane region" description="Helical" evidence="1">
    <location>
        <begin position="330"/>
        <end position="349"/>
    </location>
</feature>
<sequence length="486" mass="51364">MSMQDVFWAFVLLGMLLIVSRLIRQNVGVLRRIFLPSSIIAGALALVLGPQVLGAIAGEDNWLANGLWPSETPGVWAALPGLLINVVFAALLMGRPIPGLRTIWNQAGPQVCFGQTLAWGQYVVGILLTMLILTPFFDIPAVAGALIEIGFEGGHGTAAGMREAFIAADWEDGADLALGLATIGLVGGVIIGTILVNWAARKGHIKLDEDIAPLDEVDLHTSDVTTGEIRELQRDKQQESQPTDPLSLHLGLVAVAIGLGWLILEGLKLLEANTWGYAAPDATEDPVRVFTHVPLFPLAMIGGVIIQITFDRLGKSDLISDRLMSRISGAALDFTIVAALGALSLQAIGANLGPFVLLAGAGIAWSVFGVFVLAPRIIPTGWFERGVGDFGQSMGVTVTGLLLMRVADPPNKSGAMQSFGYKQLMFEPVVGGGLFTGASVGLIVAFGSGAMLTVTLAVTIFWIVFGFLAFGRAARQNRAAEAQARQ</sequence>
<feature type="transmembrane region" description="Helical" evidence="1">
    <location>
        <begin position="450"/>
        <end position="470"/>
    </location>
</feature>
<accession>A0ABV4U934</accession>
<reference evidence="2 3" key="1">
    <citation type="submission" date="2024-08" db="EMBL/GenBank/DDBJ databases">
        <title>Whole-genome sequencing of halo(alkali)philic microorganisms from hypersaline lakes.</title>
        <authorList>
            <person name="Sorokin D.Y."/>
            <person name="Merkel A.Y."/>
            <person name="Messina E."/>
            <person name="Yakimov M."/>
        </authorList>
    </citation>
    <scope>NUCLEOTIDE SEQUENCE [LARGE SCALE GENOMIC DNA]</scope>
    <source>
        <strain evidence="2 3">AB-hyl4</strain>
    </source>
</reference>
<evidence type="ECO:0000256" key="1">
    <source>
        <dbReference type="SAM" id="Phobius"/>
    </source>
</evidence>
<proteinExistence type="predicted"/>
<gene>
    <name evidence="2" type="ORF">ACERK3_10845</name>
</gene>
<feature type="transmembrane region" description="Helical" evidence="1">
    <location>
        <begin position="6"/>
        <end position="23"/>
    </location>
</feature>
<dbReference type="InterPro" id="IPR004445">
    <property type="entry name" value="GltS"/>
</dbReference>
<keyword evidence="1" id="KW-0812">Transmembrane</keyword>
<dbReference type="PANTHER" id="PTHR36178:SF1">
    <property type="entry name" value="SODIUM_GLUTAMATE SYMPORTER"/>
    <property type="match status" value="1"/>
</dbReference>
<organism evidence="2 3">
    <name type="scientific">Natronomicrosphaera hydrolytica</name>
    <dbReference type="NCBI Taxonomy" id="3242702"/>
    <lineage>
        <taxon>Bacteria</taxon>
        <taxon>Pseudomonadati</taxon>
        <taxon>Planctomycetota</taxon>
        <taxon>Phycisphaerae</taxon>
        <taxon>Phycisphaerales</taxon>
        <taxon>Phycisphaeraceae</taxon>
        <taxon>Natronomicrosphaera</taxon>
    </lineage>
</organism>
<evidence type="ECO:0000313" key="3">
    <source>
        <dbReference type="Proteomes" id="UP001575105"/>
    </source>
</evidence>
<dbReference type="RefSeq" id="WP_425345718.1">
    <property type="nucleotide sequence ID" value="NZ_JBGUBD010000006.1"/>
</dbReference>
<dbReference type="Proteomes" id="UP001575105">
    <property type="component" value="Unassembled WGS sequence"/>
</dbReference>